<evidence type="ECO:0000313" key="8">
    <source>
        <dbReference type="Proteomes" id="UP000632289"/>
    </source>
</evidence>
<evidence type="ECO:0000256" key="3">
    <source>
        <dbReference type="ARBA" id="ARBA00022630"/>
    </source>
</evidence>
<dbReference type="PROSITE" id="PS00862">
    <property type="entry name" value="OX2_COVAL_FAD"/>
    <property type="match status" value="1"/>
</dbReference>
<dbReference type="EMBL" id="JACXYU010000001">
    <property type="protein sequence ID" value="MBD3930482.1"/>
    <property type="molecule type" value="Genomic_DNA"/>
</dbReference>
<dbReference type="PANTHER" id="PTHR42973:SF39">
    <property type="entry name" value="FAD-BINDING PCMH-TYPE DOMAIN-CONTAINING PROTEIN"/>
    <property type="match status" value="1"/>
</dbReference>
<protein>
    <submittedName>
        <fullName evidence="7">FAD-binding oxidoreductase</fullName>
    </submittedName>
</protein>
<dbReference type="AlphaFoldDB" id="A0A927IB06"/>
<comment type="caution">
    <text evidence="7">The sequence shown here is derived from an EMBL/GenBank/DDBJ whole genome shotgun (WGS) entry which is preliminary data.</text>
</comment>
<dbReference type="SUPFAM" id="SSF55103">
    <property type="entry name" value="FAD-linked oxidases, C-terminal domain"/>
    <property type="match status" value="1"/>
</dbReference>
<gene>
    <name evidence="7" type="ORF">IF129_02680</name>
</gene>
<evidence type="ECO:0000256" key="4">
    <source>
        <dbReference type="ARBA" id="ARBA00022827"/>
    </source>
</evidence>
<dbReference type="Pfam" id="PF08031">
    <property type="entry name" value="BBE"/>
    <property type="match status" value="1"/>
</dbReference>
<evidence type="ECO:0000313" key="7">
    <source>
        <dbReference type="EMBL" id="MBD3930482.1"/>
    </source>
</evidence>
<dbReference type="SUPFAM" id="SSF56176">
    <property type="entry name" value="FAD-binding/transporter-associated domain-like"/>
    <property type="match status" value="1"/>
</dbReference>
<dbReference type="InterPro" id="IPR016166">
    <property type="entry name" value="FAD-bd_PCMH"/>
</dbReference>
<evidence type="ECO:0000256" key="1">
    <source>
        <dbReference type="ARBA" id="ARBA00001974"/>
    </source>
</evidence>
<dbReference type="Gene3D" id="3.30.465.10">
    <property type="match status" value="1"/>
</dbReference>
<comment type="similarity">
    <text evidence="2">Belongs to the oxygen-dependent FAD-linked oxidoreductase family.</text>
</comment>
<name>A0A927IB06_9ACTN</name>
<keyword evidence="8" id="KW-1185">Reference proteome</keyword>
<evidence type="ECO:0000256" key="5">
    <source>
        <dbReference type="ARBA" id="ARBA00023002"/>
    </source>
</evidence>
<proteinExistence type="inferred from homology"/>
<feature type="domain" description="FAD-binding PCMH-type" evidence="6">
    <location>
        <begin position="40"/>
        <end position="211"/>
    </location>
</feature>
<dbReference type="InterPro" id="IPR006094">
    <property type="entry name" value="Oxid_FAD_bind_N"/>
</dbReference>
<keyword evidence="3" id="KW-0285">Flavoprotein</keyword>
<reference evidence="7" key="1">
    <citation type="submission" date="2020-09" db="EMBL/GenBank/DDBJ databases">
        <title>Secondary metabolite and genome analysis of marine Streptomyces chumphonensis KK1-2T.</title>
        <authorList>
            <person name="Phongsopitanun W."/>
            <person name="Kanchanasin P."/>
            <person name="Pittayakhajonwut P."/>
            <person name="Suwanborirux K."/>
            <person name="Tanasupawat S."/>
        </authorList>
    </citation>
    <scope>NUCLEOTIDE SEQUENCE</scope>
    <source>
        <strain evidence="7">KK1-2</strain>
    </source>
</reference>
<dbReference type="InterPro" id="IPR036318">
    <property type="entry name" value="FAD-bd_PCMH-like_sf"/>
</dbReference>
<dbReference type="InterPro" id="IPR006093">
    <property type="entry name" value="Oxy_OxRdtase_FAD_BS"/>
</dbReference>
<dbReference type="GO" id="GO:0071949">
    <property type="term" value="F:FAD binding"/>
    <property type="evidence" value="ECO:0007669"/>
    <property type="project" value="InterPro"/>
</dbReference>
<keyword evidence="5" id="KW-0560">Oxidoreductase</keyword>
<organism evidence="7 8">
    <name type="scientific">Streptomyces chumphonensis</name>
    <dbReference type="NCBI Taxonomy" id="1214925"/>
    <lineage>
        <taxon>Bacteria</taxon>
        <taxon>Bacillati</taxon>
        <taxon>Actinomycetota</taxon>
        <taxon>Actinomycetes</taxon>
        <taxon>Kitasatosporales</taxon>
        <taxon>Streptomycetaceae</taxon>
        <taxon>Streptomyces</taxon>
    </lineage>
</organism>
<dbReference type="InterPro" id="IPR016164">
    <property type="entry name" value="FAD-linked_Oxase-like_C"/>
</dbReference>
<dbReference type="GO" id="GO:0016491">
    <property type="term" value="F:oxidoreductase activity"/>
    <property type="evidence" value="ECO:0007669"/>
    <property type="project" value="UniProtKB-KW"/>
</dbReference>
<dbReference type="Gene3D" id="3.40.462.20">
    <property type="match status" value="1"/>
</dbReference>
<dbReference type="Pfam" id="PF01565">
    <property type="entry name" value="FAD_binding_4"/>
    <property type="match status" value="1"/>
</dbReference>
<evidence type="ECO:0000256" key="2">
    <source>
        <dbReference type="ARBA" id="ARBA00005466"/>
    </source>
</evidence>
<accession>A0A927IB06</accession>
<dbReference type="InterPro" id="IPR016169">
    <property type="entry name" value="FAD-bd_PCMH_sub2"/>
</dbReference>
<dbReference type="InterPro" id="IPR016167">
    <property type="entry name" value="FAD-bd_PCMH_sub1"/>
</dbReference>
<dbReference type="RefSeq" id="WP_191208239.1">
    <property type="nucleotide sequence ID" value="NZ_BAABKL010000039.1"/>
</dbReference>
<comment type="cofactor">
    <cofactor evidence="1">
        <name>FAD</name>
        <dbReference type="ChEBI" id="CHEBI:57692"/>
    </cofactor>
</comment>
<sequence>MALDVVAGAAVDDLRTTLSGDVLVPDDPPYDEARALFNGMIDRRPALIARCATPADVAEALRFGRRLGLRIAVRGGGHGVAGKALVDGGLVIDLRPMHDVTVDPGARTARVGGGATMGHLDRAAEPYDLATTGGRVSTTGVGGFLLGGGTGWLDRKFGLASDNLLSVDLVTADGERLTASEDEHPELFWALHGGGGNFGVATSFTLRLHPLPVVTVMLLLWGPERGPEVVRTYRDLMETAPDDVCGGVIYLTAPPEPFVPDGLVDRLACAVLVVYTGREAAAREAAAPLLGLRPEGRMVAEMSDADLESMLDDPPGYRNYWSAEHLDALPDEAVDRYCARADDMLVPSPTQHALFPQGGAAGRSTADHPLPWRHARWAVHPFCLWEDPADDERSRRWARAVREDVRPWASGAVYLNFIGEEGKDRVVAGLGEDNHRRLAEVKARYDPENVFRLNHNIEPATFGS</sequence>
<dbReference type="InterPro" id="IPR012951">
    <property type="entry name" value="BBE"/>
</dbReference>
<dbReference type="Proteomes" id="UP000632289">
    <property type="component" value="Unassembled WGS sequence"/>
</dbReference>
<dbReference type="PANTHER" id="PTHR42973">
    <property type="entry name" value="BINDING OXIDOREDUCTASE, PUTATIVE (AFU_ORTHOLOGUE AFUA_1G17690)-RELATED"/>
    <property type="match status" value="1"/>
</dbReference>
<evidence type="ECO:0000259" key="6">
    <source>
        <dbReference type="PROSITE" id="PS51387"/>
    </source>
</evidence>
<dbReference type="InterPro" id="IPR050416">
    <property type="entry name" value="FAD-linked_Oxidoreductase"/>
</dbReference>
<dbReference type="PROSITE" id="PS51387">
    <property type="entry name" value="FAD_PCMH"/>
    <property type="match status" value="1"/>
</dbReference>
<keyword evidence="4" id="KW-0274">FAD</keyword>
<dbReference type="Gene3D" id="3.30.43.10">
    <property type="entry name" value="Uridine Diphospho-n-acetylenolpyruvylglucosamine Reductase, domain 2"/>
    <property type="match status" value="1"/>
</dbReference>